<evidence type="ECO:0000256" key="3">
    <source>
        <dbReference type="ARBA" id="ARBA00022722"/>
    </source>
</evidence>
<evidence type="ECO:0000256" key="5">
    <source>
        <dbReference type="ARBA" id="ARBA00022839"/>
    </source>
</evidence>
<dbReference type="SUPFAM" id="SSF116842">
    <property type="entry name" value="XseB-like"/>
    <property type="match status" value="1"/>
</dbReference>
<protein>
    <recommendedName>
        <fullName evidence="6">Exodeoxyribonuclease VII small subunit</fullName>
        <ecNumber evidence="6">3.1.11.6</ecNumber>
    </recommendedName>
</protein>
<dbReference type="Pfam" id="PF02609">
    <property type="entry name" value="Exonuc_VII_S"/>
    <property type="match status" value="1"/>
</dbReference>
<keyword evidence="5" id="KW-0269">Exonuclease</keyword>
<dbReference type="NCBIfam" id="TIGR01280">
    <property type="entry name" value="xseB"/>
    <property type="match status" value="1"/>
</dbReference>
<comment type="similarity">
    <text evidence="1">Belongs to the XseB family.</text>
</comment>
<dbReference type="InterPro" id="IPR037004">
    <property type="entry name" value="Exonuc_VII_ssu_sf"/>
</dbReference>
<keyword evidence="4 8" id="KW-0378">Hydrolase</keyword>
<evidence type="ECO:0000313" key="8">
    <source>
        <dbReference type="EMBL" id="QWG00221.1"/>
    </source>
</evidence>
<organism evidence="8 9">
    <name type="scientific">Flammeovirga yaeyamensis</name>
    <dbReference type="NCBI Taxonomy" id="367791"/>
    <lineage>
        <taxon>Bacteria</taxon>
        <taxon>Pseudomonadati</taxon>
        <taxon>Bacteroidota</taxon>
        <taxon>Cytophagia</taxon>
        <taxon>Cytophagales</taxon>
        <taxon>Flammeovirgaceae</taxon>
        <taxon>Flammeovirga</taxon>
    </lineage>
</organism>
<gene>
    <name evidence="8" type="primary">xseB</name>
    <name evidence="8" type="ORF">KMW28_11215</name>
</gene>
<evidence type="ECO:0000256" key="2">
    <source>
        <dbReference type="ARBA" id="ARBA00022490"/>
    </source>
</evidence>
<evidence type="ECO:0000256" key="7">
    <source>
        <dbReference type="SAM" id="Coils"/>
    </source>
</evidence>
<name>A0AAX1N1H2_9BACT</name>
<dbReference type="GO" id="GO:0009318">
    <property type="term" value="C:exodeoxyribonuclease VII complex"/>
    <property type="evidence" value="ECO:0007669"/>
    <property type="project" value="UniProtKB-UniRule"/>
</dbReference>
<sequence length="67" mass="7831">MSEKDEQLTYESALKELQEIQNKLDEEEVAIDELAKLAKRAKFLIQWCKDKLKGIDQELSDIFSDNN</sequence>
<evidence type="ECO:0000256" key="4">
    <source>
        <dbReference type="ARBA" id="ARBA00022801"/>
    </source>
</evidence>
<dbReference type="Proteomes" id="UP000678679">
    <property type="component" value="Chromosome 1"/>
</dbReference>
<keyword evidence="7" id="KW-0175">Coiled coil</keyword>
<dbReference type="Gene3D" id="1.10.287.1040">
    <property type="entry name" value="Exonuclease VII, small subunit"/>
    <property type="match status" value="1"/>
</dbReference>
<evidence type="ECO:0000313" key="9">
    <source>
        <dbReference type="Proteomes" id="UP000678679"/>
    </source>
</evidence>
<feature type="coiled-coil region" evidence="7">
    <location>
        <begin position="3"/>
        <end position="37"/>
    </location>
</feature>
<dbReference type="EMBL" id="CP076132">
    <property type="protein sequence ID" value="QWG00221.1"/>
    <property type="molecule type" value="Genomic_DNA"/>
</dbReference>
<keyword evidence="2" id="KW-0963">Cytoplasm</keyword>
<keyword evidence="3" id="KW-0540">Nuclease</keyword>
<dbReference type="GO" id="GO:0006308">
    <property type="term" value="P:DNA catabolic process"/>
    <property type="evidence" value="ECO:0007669"/>
    <property type="project" value="UniProtKB-UniRule"/>
</dbReference>
<keyword evidence="9" id="KW-1185">Reference proteome</keyword>
<dbReference type="RefSeq" id="WP_066207200.1">
    <property type="nucleotide sequence ID" value="NZ_CP076132.1"/>
</dbReference>
<reference evidence="8 9" key="1">
    <citation type="submission" date="2021-05" db="EMBL/GenBank/DDBJ databases">
        <title>Comparative genomic studies on the polysaccharide-degrading batcterial strains of the Flammeovirga genus.</title>
        <authorList>
            <person name="Zewei F."/>
            <person name="Zheng Z."/>
            <person name="Yu L."/>
            <person name="Ruyue G."/>
            <person name="Yanhong M."/>
            <person name="Yuanyuan C."/>
            <person name="Jingyan G."/>
            <person name="Wenjun H."/>
        </authorList>
    </citation>
    <scope>NUCLEOTIDE SEQUENCE [LARGE SCALE GENOMIC DNA]</scope>
    <source>
        <strain evidence="8 9">NBRC:100898</strain>
    </source>
</reference>
<dbReference type="EC" id="3.1.11.6" evidence="6"/>
<accession>A0AAX1N1H2</accession>
<dbReference type="AlphaFoldDB" id="A0AAX1N1H2"/>
<evidence type="ECO:0000256" key="6">
    <source>
        <dbReference type="NCBIfam" id="TIGR01280"/>
    </source>
</evidence>
<dbReference type="GO" id="GO:0008855">
    <property type="term" value="F:exodeoxyribonuclease VII activity"/>
    <property type="evidence" value="ECO:0007669"/>
    <property type="project" value="UniProtKB-UniRule"/>
</dbReference>
<dbReference type="InterPro" id="IPR003761">
    <property type="entry name" value="Exonuc_VII_S"/>
</dbReference>
<dbReference type="KEGG" id="fya:KMW28_11215"/>
<proteinExistence type="inferred from homology"/>
<evidence type="ECO:0000256" key="1">
    <source>
        <dbReference type="ARBA" id="ARBA00009998"/>
    </source>
</evidence>